<proteinExistence type="predicted"/>
<dbReference type="Proteomes" id="UP001165060">
    <property type="component" value="Unassembled WGS sequence"/>
</dbReference>
<evidence type="ECO:0000313" key="2">
    <source>
        <dbReference type="EMBL" id="GMI58264.1"/>
    </source>
</evidence>
<feature type="transmembrane region" description="Helical" evidence="1">
    <location>
        <begin position="151"/>
        <end position="167"/>
    </location>
</feature>
<protein>
    <recommendedName>
        <fullName evidence="4">Gustatory receptor</fullName>
    </recommendedName>
</protein>
<name>A0ABQ6NCW6_9STRA</name>
<gene>
    <name evidence="2" type="ORF">TeGR_g1348</name>
</gene>
<keyword evidence="1" id="KW-0472">Membrane</keyword>
<reference evidence="2 3" key="1">
    <citation type="journal article" date="2023" name="Commun. Biol.">
        <title>Genome analysis of Parmales, the sister group of diatoms, reveals the evolutionary specialization of diatoms from phago-mixotrophs to photoautotrophs.</title>
        <authorList>
            <person name="Ban H."/>
            <person name="Sato S."/>
            <person name="Yoshikawa S."/>
            <person name="Yamada K."/>
            <person name="Nakamura Y."/>
            <person name="Ichinomiya M."/>
            <person name="Sato N."/>
            <person name="Blanc-Mathieu R."/>
            <person name="Endo H."/>
            <person name="Kuwata A."/>
            <person name="Ogata H."/>
        </authorList>
    </citation>
    <scope>NUCLEOTIDE SEQUENCE [LARGE SCALE GENOMIC DNA]</scope>
</reference>
<keyword evidence="3" id="KW-1185">Reference proteome</keyword>
<evidence type="ECO:0000256" key="1">
    <source>
        <dbReference type="SAM" id="Phobius"/>
    </source>
</evidence>
<keyword evidence="1" id="KW-0812">Transmembrane</keyword>
<feature type="transmembrane region" description="Helical" evidence="1">
    <location>
        <begin position="326"/>
        <end position="345"/>
    </location>
</feature>
<sequence>MTRADLRKSLFRVGLVLEVDDFVMALDRPSRLSKFMPLEVFKQRISDHYDSLSATQRLPEWKHYIIQYMVLRYDNFRFVTGDTVVEMNGHDALRTLVEAAPSDVLTRRTVPIQFQTAKTNTVPTTRRSSTERVVSTVEANNPYKRGIRDQVQCVSAAASFVILGYYAPIRGDMEGLETTAECVLSGMMAFGLFWGYWATYFLLVLRPLEQYGIENRVTTKFRKNTTQRALEKIRSDLDWCEGLDFIDSTASSPKISAENTFELLESKRTVTEFMKLYQFLNHEAKLNISMNNMKLSCTAVTNVVGTALLLALAFDYDTWTEFEEKAFVITAFLVVITTCTLFAILRSVLQINDACHAGILKDFQQLRYCVKEKLSREIQANRSTHLAALEGVLDSVTTTIEFLETNDDLTGMLCGVKVTQAHVGRLCISLLAASLSAIVRVSMQ</sequence>
<feature type="transmembrane region" description="Helical" evidence="1">
    <location>
        <begin position="295"/>
        <end position="314"/>
    </location>
</feature>
<feature type="transmembrane region" description="Helical" evidence="1">
    <location>
        <begin position="187"/>
        <end position="205"/>
    </location>
</feature>
<evidence type="ECO:0008006" key="4">
    <source>
        <dbReference type="Google" id="ProtNLM"/>
    </source>
</evidence>
<accession>A0ABQ6NCW6</accession>
<dbReference type="EMBL" id="BRYB01006464">
    <property type="protein sequence ID" value="GMI58264.1"/>
    <property type="molecule type" value="Genomic_DNA"/>
</dbReference>
<organism evidence="2 3">
    <name type="scientific">Tetraparma gracilis</name>
    <dbReference type="NCBI Taxonomy" id="2962635"/>
    <lineage>
        <taxon>Eukaryota</taxon>
        <taxon>Sar</taxon>
        <taxon>Stramenopiles</taxon>
        <taxon>Ochrophyta</taxon>
        <taxon>Bolidophyceae</taxon>
        <taxon>Parmales</taxon>
        <taxon>Triparmaceae</taxon>
        <taxon>Tetraparma</taxon>
    </lineage>
</organism>
<comment type="caution">
    <text evidence="2">The sequence shown here is derived from an EMBL/GenBank/DDBJ whole genome shotgun (WGS) entry which is preliminary data.</text>
</comment>
<evidence type="ECO:0000313" key="3">
    <source>
        <dbReference type="Proteomes" id="UP001165060"/>
    </source>
</evidence>
<keyword evidence="1" id="KW-1133">Transmembrane helix</keyword>